<reference evidence="1 2" key="1">
    <citation type="submission" date="2017-06" db="EMBL/GenBank/DDBJ databases">
        <authorList>
            <person name="Kim H.J."/>
            <person name="Triplett B.A."/>
        </authorList>
    </citation>
    <scope>NUCLEOTIDE SEQUENCE [LARGE SCALE GENOMIC DNA]</scope>
    <source>
        <strain evidence="1 2">DSM 19307</strain>
    </source>
</reference>
<organism evidence="1 2">
    <name type="scientific">Ekhidna lutea</name>
    <dbReference type="NCBI Taxonomy" id="447679"/>
    <lineage>
        <taxon>Bacteria</taxon>
        <taxon>Pseudomonadati</taxon>
        <taxon>Bacteroidota</taxon>
        <taxon>Cytophagia</taxon>
        <taxon>Cytophagales</taxon>
        <taxon>Reichenbachiellaceae</taxon>
        <taxon>Ekhidna</taxon>
    </lineage>
</organism>
<accession>A0A239HR23</accession>
<dbReference type="EMBL" id="FZPD01000002">
    <property type="protein sequence ID" value="SNS82744.1"/>
    <property type="molecule type" value="Genomic_DNA"/>
</dbReference>
<proteinExistence type="predicted"/>
<dbReference type="Proteomes" id="UP000198393">
    <property type="component" value="Unassembled WGS sequence"/>
</dbReference>
<evidence type="ECO:0000313" key="2">
    <source>
        <dbReference type="Proteomes" id="UP000198393"/>
    </source>
</evidence>
<name>A0A239HR23_EKHLU</name>
<sequence length="107" mass="12594">MRIRITGETINFEIIENCGLAGVAYNEEESQLYQYFSKLFYPYNMATRKRTNLYFSGTNETNIGFAHFSYGIGFKYGDFKEIKLEEIDRNTLKLVDQNVGEFIFKRL</sequence>
<gene>
    <name evidence="1" type="ORF">SAMN05421640_1407</name>
</gene>
<dbReference type="AlphaFoldDB" id="A0A239HR23"/>
<evidence type="ECO:0000313" key="1">
    <source>
        <dbReference type="EMBL" id="SNS82744.1"/>
    </source>
</evidence>
<keyword evidence="2" id="KW-1185">Reference proteome</keyword>
<protein>
    <submittedName>
        <fullName evidence="1">Uncharacterized protein</fullName>
    </submittedName>
</protein>
<dbReference type="RefSeq" id="WP_089356144.1">
    <property type="nucleotide sequence ID" value="NZ_FZPD01000002.1"/>
</dbReference>